<accession>A0A7J5BZK5</accession>
<dbReference type="GO" id="GO:0016020">
    <property type="term" value="C:membrane"/>
    <property type="evidence" value="ECO:0007669"/>
    <property type="project" value="UniProtKB-SubCell"/>
</dbReference>
<dbReference type="PANTHER" id="PTHR14269:SF62">
    <property type="entry name" value="CDP-DIACYLGLYCEROL--GLYCEROL-3-PHOSPHATE 3-PHOSPHATIDYLTRANSFERASE 1, CHLOROPLASTIC"/>
    <property type="match status" value="1"/>
</dbReference>
<evidence type="ECO:0000256" key="1">
    <source>
        <dbReference type="ARBA" id="ARBA00004141"/>
    </source>
</evidence>
<dbReference type="AlphaFoldDB" id="A0A7J5BZK5"/>
<reference evidence="14 15" key="1">
    <citation type="submission" date="2019-09" db="EMBL/GenBank/DDBJ databases">
        <title>Phylogeny of genus Pseudoclavibacter and closely related genus.</title>
        <authorList>
            <person name="Li Y."/>
        </authorList>
    </citation>
    <scope>NUCLEOTIDE SEQUENCE [LARGE SCALE GENOMIC DNA]</scope>
    <source>
        <strain evidence="14 15">DSM 23821</strain>
    </source>
</reference>
<proteinExistence type="inferred from homology"/>
<evidence type="ECO:0000256" key="10">
    <source>
        <dbReference type="ARBA" id="ARBA00023264"/>
    </source>
</evidence>
<keyword evidence="8 13" id="KW-0472">Membrane</keyword>
<dbReference type="GO" id="GO:0046474">
    <property type="term" value="P:glycerophospholipid biosynthetic process"/>
    <property type="evidence" value="ECO:0007669"/>
    <property type="project" value="TreeGrafter"/>
</dbReference>
<keyword evidence="4 11" id="KW-0808">Transferase</keyword>
<feature type="compositionally biased region" description="Basic and acidic residues" evidence="12">
    <location>
        <begin position="10"/>
        <end position="22"/>
    </location>
</feature>
<dbReference type="Pfam" id="PF01066">
    <property type="entry name" value="CDP-OH_P_transf"/>
    <property type="match status" value="1"/>
</dbReference>
<keyword evidence="7" id="KW-0443">Lipid metabolism</keyword>
<comment type="similarity">
    <text evidence="2 11">Belongs to the CDP-alcohol phosphatidyltransferase class-I family.</text>
</comment>
<dbReference type="PROSITE" id="PS00379">
    <property type="entry name" value="CDP_ALCOHOL_P_TRANSF"/>
    <property type="match status" value="1"/>
</dbReference>
<evidence type="ECO:0000256" key="4">
    <source>
        <dbReference type="ARBA" id="ARBA00022679"/>
    </source>
</evidence>
<dbReference type="UniPathway" id="UPA00085"/>
<dbReference type="GO" id="GO:0008444">
    <property type="term" value="F:CDP-diacylglycerol-glycerol-3-phosphate 3-phosphatidyltransferase activity"/>
    <property type="evidence" value="ECO:0007669"/>
    <property type="project" value="InterPro"/>
</dbReference>
<name>A0A7J5BZK5_9MICO</name>
<dbReference type="InterPro" id="IPR048254">
    <property type="entry name" value="CDP_ALCOHOL_P_TRANSF_CS"/>
</dbReference>
<feature type="transmembrane region" description="Helical" evidence="13">
    <location>
        <begin position="99"/>
        <end position="125"/>
    </location>
</feature>
<evidence type="ECO:0000313" key="14">
    <source>
        <dbReference type="EMBL" id="KAB1660085.1"/>
    </source>
</evidence>
<evidence type="ECO:0000256" key="7">
    <source>
        <dbReference type="ARBA" id="ARBA00023098"/>
    </source>
</evidence>
<dbReference type="InterPro" id="IPR004570">
    <property type="entry name" value="Phosphatidylglycerol_P_synth"/>
</dbReference>
<evidence type="ECO:0000256" key="9">
    <source>
        <dbReference type="ARBA" id="ARBA00023209"/>
    </source>
</evidence>
<keyword evidence="3" id="KW-0444">Lipid biosynthesis</keyword>
<comment type="caution">
    <text evidence="14">The sequence shown here is derived from an EMBL/GenBank/DDBJ whole genome shotgun (WGS) entry which is preliminary data.</text>
</comment>
<dbReference type="EMBL" id="WBJZ01000004">
    <property type="protein sequence ID" value="KAB1660085.1"/>
    <property type="molecule type" value="Genomic_DNA"/>
</dbReference>
<feature type="transmembrane region" description="Helical" evidence="13">
    <location>
        <begin position="29"/>
        <end position="53"/>
    </location>
</feature>
<dbReference type="OrthoDB" id="9796672at2"/>
<evidence type="ECO:0000256" key="6">
    <source>
        <dbReference type="ARBA" id="ARBA00022989"/>
    </source>
</evidence>
<comment type="subcellular location">
    <subcellularLocation>
        <location evidence="1">Membrane</location>
        <topology evidence="1">Multi-pass membrane protein</topology>
    </subcellularLocation>
</comment>
<evidence type="ECO:0000256" key="5">
    <source>
        <dbReference type="ARBA" id="ARBA00022692"/>
    </source>
</evidence>
<evidence type="ECO:0000256" key="8">
    <source>
        <dbReference type="ARBA" id="ARBA00023136"/>
    </source>
</evidence>
<evidence type="ECO:0000256" key="13">
    <source>
        <dbReference type="SAM" id="Phobius"/>
    </source>
</evidence>
<evidence type="ECO:0000256" key="2">
    <source>
        <dbReference type="ARBA" id="ARBA00010441"/>
    </source>
</evidence>
<dbReference type="InterPro" id="IPR043130">
    <property type="entry name" value="CDP-OH_PTrfase_TM_dom"/>
</dbReference>
<evidence type="ECO:0000256" key="12">
    <source>
        <dbReference type="SAM" id="MobiDB-lite"/>
    </source>
</evidence>
<keyword evidence="5 13" id="KW-0812">Transmembrane</keyword>
<evidence type="ECO:0000256" key="11">
    <source>
        <dbReference type="RuleBase" id="RU003750"/>
    </source>
</evidence>
<keyword evidence="10" id="KW-1208">Phospholipid metabolism</keyword>
<dbReference type="Proteomes" id="UP000467240">
    <property type="component" value="Unassembled WGS sequence"/>
</dbReference>
<dbReference type="PIRSF" id="PIRSF000847">
    <property type="entry name" value="Phos_ph_gly_syn"/>
    <property type="match status" value="1"/>
</dbReference>
<keyword evidence="15" id="KW-1185">Reference proteome</keyword>
<keyword evidence="9" id="KW-0594">Phospholipid biosynthesis</keyword>
<gene>
    <name evidence="14" type="ORF">F8O01_03930</name>
</gene>
<keyword evidence="6 13" id="KW-1133">Transmembrane helix</keyword>
<evidence type="ECO:0000313" key="15">
    <source>
        <dbReference type="Proteomes" id="UP000467240"/>
    </source>
</evidence>
<evidence type="ECO:0000256" key="3">
    <source>
        <dbReference type="ARBA" id="ARBA00022516"/>
    </source>
</evidence>
<feature type="transmembrane region" description="Helical" evidence="13">
    <location>
        <begin position="145"/>
        <end position="166"/>
    </location>
</feature>
<feature type="transmembrane region" description="Helical" evidence="13">
    <location>
        <begin position="178"/>
        <end position="200"/>
    </location>
</feature>
<protein>
    <submittedName>
        <fullName evidence="14">CDP-alcohol phosphatidyltransferase family protein</fullName>
    </submittedName>
</protein>
<feature type="region of interest" description="Disordered" evidence="12">
    <location>
        <begin position="1"/>
        <end position="22"/>
    </location>
</feature>
<dbReference type="InterPro" id="IPR050324">
    <property type="entry name" value="CDP-alcohol_PTase-I"/>
</dbReference>
<organism evidence="14 15">
    <name type="scientific">Pseudoclavibacter chungangensis</name>
    <dbReference type="NCBI Taxonomy" id="587635"/>
    <lineage>
        <taxon>Bacteria</taxon>
        <taxon>Bacillati</taxon>
        <taxon>Actinomycetota</taxon>
        <taxon>Actinomycetes</taxon>
        <taxon>Micrococcales</taxon>
        <taxon>Microbacteriaceae</taxon>
        <taxon>Pseudoclavibacter</taxon>
    </lineage>
</organism>
<dbReference type="PANTHER" id="PTHR14269">
    <property type="entry name" value="CDP-DIACYLGLYCEROL--GLYCEROL-3-PHOSPHATE 3-PHOSPHATIDYLTRANSFERASE-RELATED"/>
    <property type="match status" value="1"/>
</dbReference>
<dbReference type="InterPro" id="IPR000462">
    <property type="entry name" value="CDP-OH_P_trans"/>
</dbReference>
<sequence>MSPRRRPHRPVHDGSVTDREPRDAAPMRWATVPNAISLLRLVVFVPLVVALVLRPGAELWAAVALALFAGTDWIDGFLARRLGQVSRVGEVLDPLADRVGVIAISITMAVVGVLPVAVIVTIVVVDAALLVIGLLRVERVREGHVLYLGKVKTALMMVSLPLLLVARSPELGSTWLTVVAVVCVTAATVLHVLVAAMYAVRYLRPADPPVTR</sequence>
<dbReference type="Gene3D" id="1.20.120.1760">
    <property type="match status" value="1"/>
</dbReference>